<evidence type="ECO:0000313" key="4">
    <source>
        <dbReference type="Proteomes" id="UP000807306"/>
    </source>
</evidence>
<protein>
    <recommendedName>
        <fullName evidence="2">F-box domain-containing protein</fullName>
    </recommendedName>
</protein>
<gene>
    <name evidence="3" type="ORF">CPB83DRAFT_843650</name>
</gene>
<dbReference type="SUPFAM" id="SSF81383">
    <property type="entry name" value="F-box domain"/>
    <property type="match status" value="1"/>
</dbReference>
<dbReference type="Gene3D" id="1.20.1280.50">
    <property type="match status" value="1"/>
</dbReference>
<name>A0A9P6ESA1_9AGAR</name>
<dbReference type="InterPro" id="IPR036047">
    <property type="entry name" value="F-box-like_dom_sf"/>
</dbReference>
<dbReference type="InterPro" id="IPR001810">
    <property type="entry name" value="F-box_dom"/>
</dbReference>
<feature type="domain" description="F-box" evidence="2">
    <location>
        <begin position="66"/>
        <end position="116"/>
    </location>
</feature>
<evidence type="ECO:0000259" key="2">
    <source>
        <dbReference type="PROSITE" id="PS50181"/>
    </source>
</evidence>
<reference evidence="3" key="1">
    <citation type="submission" date="2020-11" db="EMBL/GenBank/DDBJ databases">
        <authorList>
            <consortium name="DOE Joint Genome Institute"/>
            <person name="Ahrendt S."/>
            <person name="Riley R."/>
            <person name="Andreopoulos W."/>
            <person name="Labutti K."/>
            <person name="Pangilinan J."/>
            <person name="Ruiz-Duenas F.J."/>
            <person name="Barrasa J.M."/>
            <person name="Sanchez-Garcia M."/>
            <person name="Camarero S."/>
            <person name="Miyauchi S."/>
            <person name="Serrano A."/>
            <person name="Linde D."/>
            <person name="Babiker R."/>
            <person name="Drula E."/>
            <person name="Ayuso-Fernandez I."/>
            <person name="Pacheco R."/>
            <person name="Padilla G."/>
            <person name="Ferreira P."/>
            <person name="Barriuso J."/>
            <person name="Kellner H."/>
            <person name="Castanera R."/>
            <person name="Alfaro M."/>
            <person name="Ramirez L."/>
            <person name="Pisabarro A.G."/>
            <person name="Kuo A."/>
            <person name="Tritt A."/>
            <person name="Lipzen A."/>
            <person name="He G."/>
            <person name="Yan M."/>
            <person name="Ng V."/>
            <person name="Cullen D."/>
            <person name="Martin F."/>
            <person name="Rosso M.-N."/>
            <person name="Henrissat B."/>
            <person name="Hibbett D."/>
            <person name="Martinez A.T."/>
            <person name="Grigoriev I.V."/>
        </authorList>
    </citation>
    <scope>NUCLEOTIDE SEQUENCE</scope>
    <source>
        <strain evidence="3">CBS 506.95</strain>
    </source>
</reference>
<keyword evidence="4" id="KW-1185">Reference proteome</keyword>
<proteinExistence type="predicted"/>
<accession>A0A9P6ESA1</accession>
<organism evidence="3 4">
    <name type="scientific">Crepidotus variabilis</name>
    <dbReference type="NCBI Taxonomy" id="179855"/>
    <lineage>
        <taxon>Eukaryota</taxon>
        <taxon>Fungi</taxon>
        <taxon>Dikarya</taxon>
        <taxon>Basidiomycota</taxon>
        <taxon>Agaricomycotina</taxon>
        <taxon>Agaricomycetes</taxon>
        <taxon>Agaricomycetidae</taxon>
        <taxon>Agaricales</taxon>
        <taxon>Agaricineae</taxon>
        <taxon>Crepidotaceae</taxon>
        <taxon>Crepidotus</taxon>
    </lineage>
</organism>
<comment type="caution">
    <text evidence="3">The sequence shown here is derived from an EMBL/GenBank/DDBJ whole genome shotgun (WGS) entry which is preliminary data.</text>
</comment>
<feature type="region of interest" description="Disordered" evidence="1">
    <location>
        <begin position="1"/>
        <end position="21"/>
    </location>
</feature>
<evidence type="ECO:0000256" key="1">
    <source>
        <dbReference type="SAM" id="MobiDB-lite"/>
    </source>
</evidence>
<dbReference type="CDD" id="cd09917">
    <property type="entry name" value="F-box_SF"/>
    <property type="match status" value="1"/>
</dbReference>
<dbReference type="EMBL" id="MU157825">
    <property type="protein sequence ID" value="KAF9535196.1"/>
    <property type="molecule type" value="Genomic_DNA"/>
</dbReference>
<evidence type="ECO:0000313" key="3">
    <source>
        <dbReference type="EMBL" id="KAF9535196.1"/>
    </source>
</evidence>
<dbReference type="PROSITE" id="PS50181">
    <property type="entry name" value="FBOX"/>
    <property type="match status" value="1"/>
</dbReference>
<dbReference type="AlphaFoldDB" id="A0A9P6ESA1"/>
<dbReference type="Proteomes" id="UP000807306">
    <property type="component" value="Unassembled WGS sequence"/>
</dbReference>
<sequence>MEPNMIATDLGETNESLDPDAQKTLRSERSRLKDEIALIDQAIHHLKSKRGTLETESNSYSTAMSSFLLRQLSNETLLRIYCTFLPSDRISVLQFSQVCRSWRRVVLRMRAIWVDLVLPCRMRNEPSTMNDLPAVLSVPVDDQCH</sequence>
<dbReference type="OrthoDB" id="3365698at2759"/>